<feature type="binding site" evidence="7">
    <location>
        <position position="159"/>
    </location>
    <ligand>
        <name>Mn(2+)</name>
        <dbReference type="ChEBI" id="CHEBI:29035"/>
        <label>1</label>
    </ligand>
</feature>
<evidence type="ECO:0000256" key="8">
    <source>
        <dbReference type="PROSITE-ProRule" id="PRU00742"/>
    </source>
</evidence>
<dbReference type="Gene3D" id="3.40.800.10">
    <property type="entry name" value="Ureohydrolase domain"/>
    <property type="match status" value="1"/>
</dbReference>
<dbReference type="RefSeq" id="WP_021623014.1">
    <property type="nucleotide sequence ID" value="NZ_KE952845.1"/>
</dbReference>
<name>U1Y704_ANEAE</name>
<keyword evidence="10" id="KW-1185">Reference proteome</keyword>
<dbReference type="UniPathway" id="UPA00379">
    <property type="reaction ID" value="UER00552"/>
</dbReference>
<feature type="binding site" evidence="5 7">
    <location>
        <position position="157"/>
    </location>
    <ligand>
        <name>Mn(2+)</name>
        <dbReference type="ChEBI" id="CHEBI:29035"/>
        <label>1</label>
    </ligand>
</feature>
<dbReference type="PANTHER" id="PTHR11358">
    <property type="entry name" value="ARGINASE/AGMATINASE"/>
    <property type="match status" value="1"/>
</dbReference>
<feature type="binding site" evidence="5">
    <location>
        <position position="251"/>
    </location>
    <ligand>
        <name>Mn(2+)</name>
        <dbReference type="ChEBI" id="CHEBI:29035"/>
        <label>2</label>
    </ligand>
</feature>
<dbReference type="EMBL" id="AWSJ01000237">
    <property type="protein sequence ID" value="ERI07947.1"/>
    <property type="molecule type" value="Genomic_DNA"/>
</dbReference>
<dbReference type="GO" id="GO:0030145">
    <property type="term" value="F:manganese ion binding"/>
    <property type="evidence" value="ECO:0007669"/>
    <property type="project" value="UniProtKB-UniRule"/>
</dbReference>
<gene>
    <name evidence="5" type="primary">hutG</name>
    <name evidence="9" type="ORF">HMPREF0083_03955</name>
</gene>
<feature type="binding site" evidence="5 7">
    <location>
        <position position="249"/>
    </location>
    <ligand>
        <name>Mn(2+)</name>
        <dbReference type="ChEBI" id="CHEBI:29035"/>
        <label>1</label>
    </ligand>
</feature>
<dbReference type="SUPFAM" id="SSF52768">
    <property type="entry name" value="Arginase/deacetylase"/>
    <property type="match status" value="1"/>
</dbReference>
<dbReference type="PATRIC" id="fig|649747.3.peg.3595"/>
<dbReference type="eggNOG" id="COG0010">
    <property type="taxonomic scope" value="Bacteria"/>
</dbReference>
<feature type="binding site" evidence="5 7">
    <location>
        <position position="161"/>
    </location>
    <ligand>
        <name>Mn(2+)</name>
        <dbReference type="ChEBI" id="CHEBI:29035"/>
        <label>1</label>
    </ligand>
</feature>
<evidence type="ECO:0000256" key="2">
    <source>
        <dbReference type="ARBA" id="ARBA00022801"/>
    </source>
</evidence>
<dbReference type="InterPro" id="IPR023696">
    <property type="entry name" value="Ureohydrolase_dom_sf"/>
</dbReference>
<dbReference type="GO" id="GO:0019556">
    <property type="term" value="P:L-histidine catabolic process to glutamate and formamide"/>
    <property type="evidence" value="ECO:0007669"/>
    <property type="project" value="UniProtKB-UniRule"/>
</dbReference>
<dbReference type="NCBIfam" id="TIGR01227">
    <property type="entry name" value="hutG"/>
    <property type="match status" value="1"/>
</dbReference>
<evidence type="ECO:0000256" key="7">
    <source>
        <dbReference type="PIRSR" id="PIRSR036979-1"/>
    </source>
</evidence>
<evidence type="ECO:0000256" key="1">
    <source>
        <dbReference type="ARBA" id="ARBA00022723"/>
    </source>
</evidence>
<comment type="function">
    <text evidence="5">Catalyzes the conversion of N-formimidoyl-L-glutamate to L-glutamate and formamide.</text>
</comment>
<evidence type="ECO:0000256" key="4">
    <source>
        <dbReference type="ARBA" id="ARBA00023211"/>
    </source>
</evidence>
<dbReference type="GO" id="GO:0033389">
    <property type="term" value="P:putrescine biosynthetic process from arginine, via agmatine"/>
    <property type="evidence" value="ECO:0007669"/>
    <property type="project" value="TreeGrafter"/>
</dbReference>
<evidence type="ECO:0000256" key="5">
    <source>
        <dbReference type="HAMAP-Rule" id="MF_00737"/>
    </source>
</evidence>
<comment type="cofactor">
    <cofactor evidence="5 7">
        <name>Mn(2+)</name>
        <dbReference type="ChEBI" id="CHEBI:29035"/>
    </cofactor>
    <text evidence="5 7">Binds 2 manganese ions per subunit.</text>
</comment>
<organism evidence="9 10">
    <name type="scientific">Aneurinibacillus aneurinilyticus ATCC 12856</name>
    <dbReference type="NCBI Taxonomy" id="649747"/>
    <lineage>
        <taxon>Bacteria</taxon>
        <taxon>Bacillati</taxon>
        <taxon>Bacillota</taxon>
        <taxon>Bacilli</taxon>
        <taxon>Bacillales</taxon>
        <taxon>Paenibacillaceae</taxon>
        <taxon>Aneurinibacillus group</taxon>
        <taxon>Aneurinibacillus</taxon>
    </lineage>
</organism>
<dbReference type="Proteomes" id="UP000016511">
    <property type="component" value="Unassembled WGS sequence"/>
</dbReference>
<feature type="binding site" evidence="5">
    <location>
        <position position="157"/>
    </location>
    <ligand>
        <name>Mn(2+)</name>
        <dbReference type="ChEBI" id="CHEBI:29035"/>
        <label>2</label>
    </ligand>
</feature>
<evidence type="ECO:0000313" key="10">
    <source>
        <dbReference type="Proteomes" id="UP000016511"/>
    </source>
</evidence>
<comment type="similarity">
    <text evidence="5 8">Belongs to the arginase family.</text>
</comment>
<dbReference type="PANTHER" id="PTHR11358:SF35">
    <property type="entry name" value="FORMIMIDOYLGLUTAMASE"/>
    <property type="match status" value="1"/>
</dbReference>
<proteinExistence type="inferred from homology"/>
<dbReference type="EC" id="3.5.3.8" evidence="5 6"/>
<feature type="binding site" evidence="5">
    <location>
        <position position="159"/>
    </location>
    <ligand>
        <name>Mn(2+)</name>
        <dbReference type="ChEBI" id="CHEBI:29035"/>
        <label>2</label>
    </ligand>
</feature>
<feature type="binding site" evidence="5 7">
    <location>
        <position position="131"/>
    </location>
    <ligand>
        <name>Mn(2+)</name>
        <dbReference type="ChEBI" id="CHEBI:29035"/>
        <label>1</label>
    </ligand>
</feature>
<dbReference type="HAMAP" id="MF_00737">
    <property type="entry name" value="Formimidoylglutam"/>
    <property type="match status" value="1"/>
</dbReference>
<dbReference type="InterPro" id="IPR006035">
    <property type="entry name" value="Ureohydrolase"/>
</dbReference>
<evidence type="ECO:0000256" key="6">
    <source>
        <dbReference type="NCBIfam" id="TIGR01227"/>
    </source>
</evidence>
<dbReference type="GO" id="GO:0008783">
    <property type="term" value="F:agmatinase activity"/>
    <property type="evidence" value="ECO:0007669"/>
    <property type="project" value="TreeGrafter"/>
</dbReference>
<evidence type="ECO:0000256" key="3">
    <source>
        <dbReference type="ARBA" id="ARBA00022808"/>
    </source>
</evidence>
<dbReference type="PROSITE" id="PS51409">
    <property type="entry name" value="ARGINASE_2"/>
    <property type="match status" value="1"/>
</dbReference>
<keyword evidence="1 5" id="KW-0479">Metal-binding</keyword>
<dbReference type="GO" id="GO:0019557">
    <property type="term" value="P:L-histidine catabolic process to glutamate and formate"/>
    <property type="evidence" value="ECO:0007669"/>
    <property type="project" value="UniProtKB-UniPathway"/>
</dbReference>
<comment type="caution">
    <text evidence="9">The sequence shown here is derived from an EMBL/GenBank/DDBJ whole genome shotgun (WGS) entry which is preliminary data.</text>
</comment>
<dbReference type="PIRSF" id="PIRSF036979">
    <property type="entry name" value="Arginase"/>
    <property type="match status" value="1"/>
</dbReference>
<dbReference type="AlphaFoldDB" id="U1Y704"/>
<keyword evidence="2 5" id="KW-0378">Hydrolase</keyword>
<evidence type="ECO:0000313" key="9">
    <source>
        <dbReference type="EMBL" id="ERI07947.1"/>
    </source>
</evidence>
<comment type="catalytic activity">
    <reaction evidence="5">
        <text>N-formimidoyl-L-glutamate + H2O = formamide + L-glutamate</text>
        <dbReference type="Rhea" id="RHEA:22492"/>
        <dbReference type="ChEBI" id="CHEBI:15377"/>
        <dbReference type="ChEBI" id="CHEBI:16397"/>
        <dbReference type="ChEBI" id="CHEBI:29985"/>
        <dbReference type="ChEBI" id="CHEBI:58928"/>
        <dbReference type="EC" id="3.5.3.8"/>
    </reaction>
</comment>
<dbReference type="InterPro" id="IPR005923">
    <property type="entry name" value="HutG"/>
</dbReference>
<keyword evidence="3 5" id="KW-0369">Histidine metabolism</keyword>
<feature type="binding site" evidence="7">
    <location>
        <position position="251"/>
    </location>
    <ligand>
        <name>Mn(2+)</name>
        <dbReference type="ChEBI" id="CHEBI:29035"/>
        <label>1</label>
    </ligand>
</feature>
<reference evidence="9 10" key="1">
    <citation type="submission" date="2013-08" db="EMBL/GenBank/DDBJ databases">
        <authorList>
            <person name="Weinstock G."/>
            <person name="Sodergren E."/>
            <person name="Wylie T."/>
            <person name="Fulton L."/>
            <person name="Fulton R."/>
            <person name="Fronick C."/>
            <person name="O'Laughlin M."/>
            <person name="Godfrey J."/>
            <person name="Miner T."/>
            <person name="Herter B."/>
            <person name="Appelbaum E."/>
            <person name="Cordes M."/>
            <person name="Lek S."/>
            <person name="Wollam A."/>
            <person name="Pepin K.H."/>
            <person name="Palsikar V.B."/>
            <person name="Mitreva M."/>
            <person name="Wilson R.K."/>
        </authorList>
    </citation>
    <scope>NUCLEOTIDE SEQUENCE [LARGE SCALE GENOMIC DNA]</scope>
    <source>
        <strain evidence="9 10">ATCC 12856</strain>
    </source>
</reference>
<keyword evidence="4 5" id="KW-0464">Manganese</keyword>
<dbReference type="STRING" id="649747.HMPREF0083_03955"/>
<protein>
    <recommendedName>
        <fullName evidence="5 6">Formimidoylglutamase</fullName>
        <ecNumber evidence="5 6">3.5.3.8</ecNumber>
    </recommendedName>
    <alternativeName>
        <fullName evidence="5">Formiminoglutamase</fullName>
    </alternativeName>
    <alternativeName>
        <fullName evidence="5">Formiminoglutamate hydrolase</fullName>
    </alternativeName>
</protein>
<feature type="binding site" evidence="5">
    <location>
        <position position="249"/>
    </location>
    <ligand>
        <name>Mn(2+)</name>
        <dbReference type="ChEBI" id="CHEBI:29035"/>
        <label>2</label>
    </ligand>
</feature>
<sequence>MYTLTEKECWAGRVDSETVAGMFRLHQVVRIEDISTFDKKQGGKAIGIIGFRSDEGVRRNKGRIGAYHAPDEIRKALASLPYHFHSEIALFDFGNISCDDGNLEGAQAELGSVVKKILQLDMFPLIIGGGHEVAYGHFLGVKGHAGGIENVGIVNIDAHFDMRPYDEMTSSGTMFKQIADECAAEGKPFRYLCAGIQKSGNTKHLFETADLHGCQYICEDEISWQNIEATTEKINNFIEQSGVVMVTLCSDVMDASYAPGVSAPQPFGMEPKLVARLLQEALKNKKAISFDIAEINPALDESGRTVKLAAAMLYKVMDSVASVDGGGIVK</sequence>
<dbReference type="Pfam" id="PF00491">
    <property type="entry name" value="Arginase"/>
    <property type="match status" value="1"/>
</dbReference>
<comment type="pathway">
    <text evidence="5">Amino-acid degradation; L-histidine degradation into L-glutamate; L-glutamate from N-formimidoyl-L-glutamate (hydrolase route): step 1/1.</text>
</comment>
<dbReference type="GeneID" id="92840358"/>
<accession>U1Y704</accession>
<dbReference type="GO" id="GO:0050415">
    <property type="term" value="F:formimidoylglutamase activity"/>
    <property type="evidence" value="ECO:0007669"/>
    <property type="project" value="UniProtKB-UniRule"/>
</dbReference>
<dbReference type="HOGENOM" id="CLU_039478_2_0_9"/>
<dbReference type="CDD" id="cd09988">
    <property type="entry name" value="Formimidoylglutamase"/>
    <property type="match status" value="1"/>
</dbReference>